<sequence>MAPPQFPIHPSGPAGSGRPGVPEARYGAGRGQDPGYLASLRSGTVLGRLRAMMLVLVLAPPPILAISPLIVRAAEGRYGGAVPWLYVPLVLGALLAVAAGPRTPLPMAAGLPPERAAELALLQFRQAVLVRYGLAQGVILLGLPLAMAGGSATLFLTGFALGYPLLLWLALPTTGTVERIRARLETGGAESHLWAALLAPAARG</sequence>
<feature type="transmembrane region" description="Helical" evidence="2">
    <location>
        <begin position="51"/>
        <end position="71"/>
    </location>
</feature>
<organism evidence="3 4">
    <name type="scientific">Actinomadura viridis</name>
    <dbReference type="NCBI Taxonomy" id="58110"/>
    <lineage>
        <taxon>Bacteria</taxon>
        <taxon>Bacillati</taxon>
        <taxon>Actinomycetota</taxon>
        <taxon>Actinomycetes</taxon>
        <taxon>Streptosporangiales</taxon>
        <taxon>Thermomonosporaceae</taxon>
        <taxon>Actinomadura</taxon>
    </lineage>
</organism>
<name>A0A931GRS6_9ACTN</name>
<dbReference type="RefSeq" id="WP_197012568.1">
    <property type="nucleotide sequence ID" value="NZ_BAABES010000021.1"/>
</dbReference>
<protein>
    <submittedName>
        <fullName evidence="3">Uncharacterized protein</fullName>
    </submittedName>
</protein>
<evidence type="ECO:0000313" key="4">
    <source>
        <dbReference type="Proteomes" id="UP000614047"/>
    </source>
</evidence>
<accession>A0A931GRS6</accession>
<keyword evidence="2" id="KW-0472">Membrane</keyword>
<evidence type="ECO:0000313" key="3">
    <source>
        <dbReference type="EMBL" id="MBG6090049.1"/>
    </source>
</evidence>
<dbReference type="Proteomes" id="UP000614047">
    <property type="component" value="Unassembled WGS sequence"/>
</dbReference>
<keyword evidence="2" id="KW-0812">Transmembrane</keyword>
<feature type="region of interest" description="Disordered" evidence="1">
    <location>
        <begin position="1"/>
        <end position="29"/>
    </location>
</feature>
<dbReference type="EMBL" id="JADOUA010000001">
    <property type="protein sequence ID" value="MBG6090049.1"/>
    <property type="molecule type" value="Genomic_DNA"/>
</dbReference>
<evidence type="ECO:0000256" key="2">
    <source>
        <dbReference type="SAM" id="Phobius"/>
    </source>
</evidence>
<evidence type="ECO:0000256" key="1">
    <source>
        <dbReference type="SAM" id="MobiDB-lite"/>
    </source>
</evidence>
<dbReference type="AlphaFoldDB" id="A0A931GRS6"/>
<feature type="transmembrane region" description="Helical" evidence="2">
    <location>
        <begin position="152"/>
        <end position="171"/>
    </location>
</feature>
<keyword evidence="4" id="KW-1185">Reference proteome</keyword>
<comment type="caution">
    <text evidence="3">The sequence shown here is derived from an EMBL/GenBank/DDBJ whole genome shotgun (WGS) entry which is preliminary data.</text>
</comment>
<feature type="transmembrane region" description="Helical" evidence="2">
    <location>
        <begin position="83"/>
        <end position="100"/>
    </location>
</feature>
<proteinExistence type="predicted"/>
<keyword evidence="2" id="KW-1133">Transmembrane helix</keyword>
<reference evidence="3" key="1">
    <citation type="submission" date="2020-11" db="EMBL/GenBank/DDBJ databases">
        <title>Sequencing the genomes of 1000 actinobacteria strains.</title>
        <authorList>
            <person name="Klenk H.-P."/>
        </authorList>
    </citation>
    <scope>NUCLEOTIDE SEQUENCE</scope>
    <source>
        <strain evidence="3">DSM 43175</strain>
    </source>
</reference>
<gene>
    <name evidence="3" type="ORF">IW256_004162</name>
</gene>